<evidence type="ECO:0000259" key="2">
    <source>
        <dbReference type="Pfam" id="PF08501"/>
    </source>
</evidence>
<dbReference type="InterPro" id="IPR046346">
    <property type="entry name" value="Aminoacid_DH-like_N_sf"/>
</dbReference>
<dbReference type="SUPFAM" id="SSF51735">
    <property type="entry name" value="NAD(P)-binding Rossmann-fold domains"/>
    <property type="match status" value="1"/>
</dbReference>
<dbReference type="Proteomes" id="UP001305779">
    <property type="component" value="Unassembled WGS sequence"/>
</dbReference>
<dbReference type="InterPro" id="IPR006151">
    <property type="entry name" value="Shikm_DH/Glu-tRNA_Rdtase"/>
</dbReference>
<dbReference type="PANTHER" id="PTHR21089:SF26">
    <property type="entry name" value="AROM POLYPEPTIDE, PUTATIVE-RELATED"/>
    <property type="match status" value="1"/>
</dbReference>
<organism evidence="3 4">
    <name type="scientific">Zasmidium cellare</name>
    <name type="common">Wine cellar mold</name>
    <name type="synonym">Racodium cellare</name>
    <dbReference type="NCBI Taxonomy" id="395010"/>
    <lineage>
        <taxon>Eukaryota</taxon>
        <taxon>Fungi</taxon>
        <taxon>Dikarya</taxon>
        <taxon>Ascomycota</taxon>
        <taxon>Pezizomycotina</taxon>
        <taxon>Dothideomycetes</taxon>
        <taxon>Dothideomycetidae</taxon>
        <taxon>Mycosphaerellales</taxon>
        <taxon>Mycosphaerellaceae</taxon>
        <taxon>Zasmidium</taxon>
    </lineage>
</organism>
<dbReference type="SUPFAM" id="SSF53223">
    <property type="entry name" value="Aminoacid dehydrogenase-like, N-terminal domain"/>
    <property type="match status" value="1"/>
</dbReference>
<feature type="domain" description="Quinate/shikimate 5-dehydrogenase/glutamyl-tRNA reductase" evidence="1">
    <location>
        <begin position="128"/>
        <end position="204"/>
    </location>
</feature>
<protein>
    <recommendedName>
        <fullName evidence="5">Shikimate dehydrogenase</fullName>
    </recommendedName>
</protein>
<dbReference type="InterPro" id="IPR022893">
    <property type="entry name" value="Shikimate_DH_fam"/>
</dbReference>
<evidence type="ECO:0008006" key="5">
    <source>
        <dbReference type="Google" id="ProtNLM"/>
    </source>
</evidence>
<proteinExistence type="predicted"/>
<keyword evidence="4" id="KW-1185">Reference proteome</keyword>
<reference evidence="3 4" key="1">
    <citation type="journal article" date="2023" name="G3 (Bethesda)">
        <title>A chromosome-level genome assembly of Zasmidium syzygii isolated from banana leaves.</title>
        <authorList>
            <person name="van Westerhoven A.C."/>
            <person name="Mehrabi R."/>
            <person name="Talebi R."/>
            <person name="Steentjes M.B.F."/>
            <person name="Corcolon B."/>
            <person name="Chong P.A."/>
            <person name="Kema G.H.J."/>
            <person name="Seidl M.F."/>
        </authorList>
    </citation>
    <scope>NUCLEOTIDE SEQUENCE [LARGE SCALE GENOMIC DNA]</scope>
    <source>
        <strain evidence="3 4">P124</strain>
    </source>
</reference>
<dbReference type="Gene3D" id="3.40.50.10860">
    <property type="entry name" value="Leucine Dehydrogenase, chain A, domain 1"/>
    <property type="match status" value="1"/>
</dbReference>
<evidence type="ECO:0000313" key="4">
    <source>
        <dbReference type="Proteomes" id="UP001305779"/>
    </source>
</evidence>
<dbReference type="PANTHER" id="PTHR21089">
    <property type="entry name" value="SHIKIMATE DEHYDROGENASE"/>
    <property type="match status" value="1"/>
</dbReference>
<dbReference type="Pfam" id="PF01488">
    <property type="entry name" value="Shikimate_DH"/>
    <property type="match status" value="1"/>
</dbReference>
<dbReference type="Gene3D" id="3.40.50.720">
    <property type="entry name" value="NAD(P)-binding Rossmann-like Domain"/>
    <property type="match status" value="1"/>
</dbReference>
<dbReference type="CDD" id="cd01065">
    <property type="entry name" value="NAD_bind_Shikimate_DH"/>
    <property type="match status" value="1"/>
</dbReference>
<comment type="caution">
    <text evidence="3">The sequence shown here is derived from an EMBL/GenBank/DDBJ whole genome shotgun (WGS) entry which is preliminary data.</text>
</comment>
<evidence type="ECO:0000259" key="1">
    <source>
        <dbReference type="Pfam" id="PF01488"/>
    </source>
</evidence>
<dbReference type="Pfam" id="PF08501">
    <property type="entry name" value="Shikimate_dh_N"/>
    <property type="match status" value="1"/>
</dbReference>
<evidence type="ECO:0000313" key="3">
    <source>
        <dbReference type="EMBL" id="KAK4500576.1"/>
    </source>
</evidence>
<accession>A0ABR0EH56</accession>
<gene>
    <name evidence="3" type="ORF">PRZ48_008765</name>
</gene>
<feature type="domain" description="Shikimate dehydrogenase substrate binding N-terminal" evidence="2">
    <location>
        <begin position="18"/>
        <end position="96"/>
    </location>
</feature>
<dbReference type="EMBL" id="JAXOVC010000006">
    <property type="protein sequence ID" value="KAK4500576.1"/>
    <property type="molecule type" value="Genomic_DNA"/>
</dbReference>
<dbReference type="InterPro" id="IPR036291">
    <property type="entry name" value="NAD(P)-bd_dom_sf"/>
</dbReference>
<dbReference type="InterPro" id="IPR013708">
    <property type="entry name" value="Shikimate_DH-bd_N"/>
</dbReference>
<sequence>MTGQSDTSSEPREIYLLGIGTGHSVGPPMHNCIAKSLGLPWTYHTKECPSIEDCLALLRSKKCAGAAITMPFKHSILAHLDERDQLIDSLNACNTVSKSADGELVGTNVDWCGIAGALEEGRAGLDEPAKKTGLVIGAGGASRAAVYALATQMGCTTIYILNRDVQEVLDLQADIEARYIQKPRLVHLLAEEQVSSLPTPTYIVGTVPDFEPATKEEKTVKSILEAFLARPEKGVLLDMCYRPRRTRHIRLGEQLDWRTVEGIYVVGHQAEHQWAAWAGEEGASKLDKDGMWRELRKAADESALVTPKVQV</sequence>
<name>A0ABR0EH56_ZASCE</name>